<evidence type="ECO:0000256" key="8">
    <source>
        <dbReference type="ARBA" id="ARBA00032024"/>
    </source>
</evidence>
<dbReference type="InterPro" id="IPR051402">
    <property type="entry name" value="KPR-Related"/>
</dbReference>
<dbReference type="InterPro" id="IPR003710">
    <property type="entry name" value="ApbA"/>
</dbReference>
<organism evidence="13 14">
    <name type="scientific">Cupriavidus pampae</name>
    <dbReference type="NCBI Taxonomy" id="659251"/>
    <lineage>
        <taxon>Bacteria</taxon>
        <taxon>Pseudomonadati</taxon>
        <taxon>Pseudomonadota</taxon>
        <taxon>Betaproteobacteria</taxon>
        <taxon>Burkholderiales</taxon>
        <taxon>Burkholderiaceae</taxon>
        <taxon>Cupriavidus</taxon>
    </lineage>
</organism>
<evidence type="ECO:0000256" key="6">
    <source>
        <dbReference type="ARBA" id="ARBA00022857"/>
    </source>
</evidence>
<evidence type="ECO:0000256" key="2">
    <source>
        <dbReference type="ARBA" id="ARBA00007870"/>
    </source>
</evidence>
<dbReference type="InterPro" id="IPR008927">
    <property type="entry name" value="6-PGluconate_DH-like_C_sf"/>
</dbReference>
<keyword evidence="5 10" id="KW-0566">Pantothenate biosynthesis</keyword>
<accession>A0ABN7YPU4</accession>
<dbReference type="Proteomes" id="UP000706525">
    <property type="component" value="Unassembled WGS sequence"/>
</dbReference>
<dbReference type="SUPFAM" id="SSF51735">
    <property type="entry name" value="NAD(P)-binding Rossmann-fold domains"/>
    <property type="match status" value="1"/>
</dbReference>
<dbReference type="PANTHER" id="PTHR21708:SF26">
    <property type="entry name" value="2-DEHYDROPANTOATE 2-REDUCTASE"/>
    <property type="match status" value="1"/>
</dbReference>
<comment type="catalytic activity">
    <reaction evidence="9 10">
        <text>(R)-pantoate + NADP(+) = 2-dehydropantoate + NADPH + H(+)</text>
        <dbReference type="Rhea" id="RHEA:16233"/>
        <dbReference type="ChEBI" id="CHEBI:11561"/>
        <dbReference type="ChEBI" id="CHEBI:15378"/>
        <dbReference type="ChEBI" id="CHEBI:15980"/>
        <dbReference type="ChEBI" id="CHEBI:57783"/>
        <dbReference type="ChEBI" id="CHEBI:58349"/>
        <dbReference type="EC" id="1.1.1.169"/>
    </reaction>
</comment>
<dbReference type="Gene3D" id="1.10.1040.10">
    <property type="entry name" value="N-(1-d-carboxylethyl)-l-norvaline Dehydrogenase, domain 2"/>
    <property type="match status" value="1"/>
</dbReference>
<reference evidence="13 14" key="1">
    <citation type="submission" date="2021-08" db="EMBL/GenBank/DDBJ databases">
        <authorList>
            <person name="Peeters C."/>
        </authorList>
    </citation>
    <scope>NUCLEOTIDE SEQUENCE [LARGE SCALE GENOMIC DNA]</scope>
    <source>
        <strain evidence="13 14">LMG 32289</strain>
    </source>
</reference>
<feature type="domain" description="Ketopantoate reductase N-terminal" evidence="11">
    <location>
        <begin position="3"/>
        <end position="149"/>
    </location>
</feature>
<comment type="pathway">
    <text evidence="1 10">Cofactor biosynthesis; (R)-pantothenate biosynthesis; (R)-pantoate from 3-methyl-2-oxobutanoate: step 2/2.</text>
</comment>
<feature type="domain" description="Ketopantoate reductase C-terminal" evidence="12">
    <location>
        <begin position="180"/>
        <end position="304"/>
    </location>
</feature>
<dbReference type="NCBIfam" id="TIGR00745">
    <property type="entry name" value="apbA_panE"/>
    <property type="match status" value="1"/>
</dbReference>
<sequence length="313" mass="33431">MNILVLGAGAIGGYYGARLIEAGADVTFLVRPGRAARLAQDGLVVRSELGAFQRPVRTIDDAGVRANPAAYDLVLLACKGYDLESAMDAIAPAIGAQTRILPFLNGLSVYERLDARFGRAHVMGGVSQIATMLEADGAIGHYGKLDVVIVGARDAVQQSAAEAFHALLQTTPGSRTLSDNIDQALWNKWMLIATGALMTCLMRGTVSDIARTQDGKALMRRAMAESLAVATAEGFPIPPAVVAQMEARLLDENLDWMASMARDIVNHAPRLEADDVIGDLVRRAVGFGHDAPIAQAAYCHLQVYEAHQRRTVA</sequence>
<keyword evidence="14" id="KW-1185">Reference proteome</keyword>
<evidence type="ECO:0000259" key="11">
    <source>
        <dbReference type="Pfam" id="PF02558"/>
    </source>
</evidence>
<evidence type="ECO:0000256" key="9">
    <source>
        <dbReference type="ARBA" id="ARBA00048793"/>
    </source>
</evidence>
<evidence type="ECO:0000256" key="10">
    <source>
        <dbReference type="RuleBase" id="RU362068"/>
    </source>
</evidence>
<dbReference type="RefSeq" id="WP_223990091.1">
    <property type="nucleotide sequence ID" value="NZ_CAJZAG010000006.1"/>
</dbReference>
<proteinExistence type="inferred from homology"/>
<gene>
    <name evidence="13" type="ORF">LMG32289_03303</name>
</gene>
<evidence type="ECO:0000313" key="13">
    <source>
        <dbReference type="EMBL" id="CAG9175385.1"/>
    </source>
</evidence>
<comment type="caution">
    <text evidence="13">The sequence shown here is derived from an EMBL/GenBank/DDBJ whole genome shotgun (WGS) entry which is preliminary data.</text>
</comment>
<dbReference type="InterPro" id="IPR013328">
    <property type="entry name" value="6PGD_dom2"/>
</dbReference>
<evidence type="ECO:0000256" key="4">
    <source>
        <dbReference type="ARBA" id="ARBA00019465"/>
    </source>
</evidence>
<dbReference type="EMBL" id="CAJZAG010000006">
    <property type="protein sequence ID" value="CAG9175385.1"/>
    <property type="molecule type" value="Genomic_DNA"/>
</dbReference>
<evidence type="ECO:0000256" key="3">
    <source>
        <dbReference type="ARBA" id="ARBA00013014"/>
    </source>
</evidence>
<evidence type="ECO:0000256" key="1">
    <source>
        <dbReference type="ARBA" id="ARBA00004994"/>
    </source>
</evidence>
<comment type="function">
    <text evidence="10">Catalyzes the NADPH-dependent reduction of ketopantoate into pantoic acid.</text>
</comment>
<dbReference type="SUPFAM" id="SSF48179">
    <property type="entry name" value="6-phosphogluconate dehydrogenase C-terminal domain-like"/>
    <property type="match status" value="1"/>
</dbReference>
<dbReference type="InterPro" id="IPR013752">
    <property type="entry name" value="KPA_reductase"/>
</dbReference>
<dbReference type="InterPro" id="IPR036291">
    <property type="entry name" value="NAD(P)-bd_dom_sf"/>
</dbReference>
<dbReference type="InterPro" id="IPR013332">
    <property type="entry name" value="KPR_N"/>
</dbReference>
<evidence type="ECO:0000259" key="12">
    <source>
        <dbReference type="Pfam" id="PF08546"/>
    </source>
</evidence>
<protein>
    <recommendedName>
        <fullName evidence="4 10">2-dehydropantoate 2-reductase</fullName>
        <ecNumber evidence="3 10">1.1.1.169</ecNumber>
    </recommendedName>
    <alternativeName>
        <fullName evidence="8 10">Ketopantoate reductase</fullName>
    </alternativeName>
</protein>
<name>A0ABN7YPU4_9BURK</name>
<evidence type="ECO:0000256" key="5">
    <source>
        <dbReference type="ARBA" id="ARBA00022655"/>
    </source>
</evidence>
<dbReference type="PANTHER" id="PTHR21708">
    <property type="entry name" value="PROBABLE 2-DEHYDROPANTOATE 2-REDUCTASE"/>
    <property type="match status" value="1"/>
</dbReference>
<dbReference type="EC" id="1.1.1.169" evidence="3 10"/>
<evidence type="ECO:0000256" key="7">
    <source>
        <dbReference type="ARBA" id="ARBA00023002"/>
    </source>
</evidence>
<evidence type="ECO:0000313" key="14">
    <source>
        <dbReference type="Proteomes" id="UP000706525"/>
    </source>
</evidence>
<keyword evidence="6 10" id="KW-0521">NADP</keyword>
<dbReference type="Pfam" id="PF02558">
    <property type="entry name" value="ApbA"/>
    <property type="match status" value="1"/>
</dbReference>
<comment type="similarity">
    <text evidence="2 10">Belongs to the ketopantoate reductase family.</text>
</comment>
<dbReference type="Pfam" id="PF08546">
    <property type="entry name" value="ApbA_C"/>
    <property type="match status" value="1"/>
</dbReference>
<keyword evidence="7 10" id="KW-0560">Oxidoreductase</keyword>
<dbReference type="Gene3D" id="3.40.50.720">
    <property type="entry name" value="NAD(P)-binding Rossmann-like Domain"/>
    <property type="match status" value="1"/>
</dbReference>